<feature type="signal peptide" evidence="1">
    <location>
        <begin position="1"/>
        <end position="18"/>
    </location>
</feature>
<protein>
    <submittedName>
        <fullName evidence="2">DUF3617 family protein</fullName>
    </submittedName>
</protein>
<accession>A0A430C9E9</accession>
<feature type="chain" id="PRO_5018966141" evidence="1">
    <location>
        <begin position="19"/>
        <end position="299"/>
    </location>
</feature>
<organism evidence="2 3">
    <name type="scientific">Sphingobium yanoikuyae</name>
    <name type="common">Sphingomonas yanoikuyae</name>
    <dbReference type="NCBI Taxonomy" id="13690"/>
    <lineage>
        <taxon>Bacteria</taxon>
        <taxon>Pseudomonadati</taxon>
        <taxon>Pseudomonadota</taxon>
        <taxon>Alphaproteobacteria</taxon>
        <taxon>Sphingomonadales</taxon>
        <taxon>Sphingomonadaceae</taxon>
        <taxon>Sphingobium</taxon>
    </lineage>
</organism>
<comment type="caution">
    <text evidence="2">The sequence shown here is derived from an EMBL/GenBank/DDBJ whole genome shotgun (WGS) entry which is preliminary data.</text>
</comment>
<dbReference type="EMBL" id="QRAL01000002">
    <property type="protein sequence ID" value="RSU61616.1"/>
    <property type="molecule type" value="Genomic_DNA"/>
</dbReference>
<evidence type="ECO:0000313" key="2">
    <source>
        <dbReference type="EMBL" id="RSU61616.1"/>
    </source>
</evidence>
<dbReference type="RefSeq" id="WP_125997272.1">
    <property type="nucleotide sequence ID" value="NZ_DAIQKB010000006.1"/>
</dbReference>
<evidence type="ECO:0000313" key="3">
    <source>
        <dbReference type="Proteomes" id="UP000287401"/>
    </source>
</evidence>
<sequence>MRPIAIGVLMLLSSSLVAADADDPIIVTAAKLRKVGIDYDVRGRDLVRCTITRSSGEDRVDQAMCEFVRQCVADGHGRRREAQACVSDRIAALVDADMEAEDVVLVRPAALEQARQPVASVARPGPQISLPPVEAPSDAIIVNGMTDRIEPGLWQFEKGRAYSPMARVRSGRGQNIKRAPPGFSYTLCLSEARFDPALRQLLAGHLDVLPGRVKIAHVCQPAVVEAGQGRLMVMQSCEHGRNHPAYNLHGRLSPDNIDADMDVQVELPNGKPLAYRYKLNGRRIGECPPSRPEGAAGRD</sequence>
<reference evidence="2 3" key="1">
    <citation type="submission" date="2018-07" db="EMBL/GenBank/DDBJ databases">
        <title>Genomic and Epidemiologic Investigation of an Indolent Hospital Outbreak.</title>
        <authorList>
            <person name="Johnson R.C."/>
            <person name="Deming C."/>
            <person name="Conlan S."/>
            <person name="Zellmer C.J."/>
            <person name="Michelin A.V."/>
            <person name="Lee-Lin S."/>
            <person name="Thomas P.J."/>
            <person name="Park M."/>
            <person name="Weingarten R.A."/>
            <person name="Less J."/>
            <person name="Dekker J.P."/>
            <person name="Frank K.M."/>
            <person name="Musser K.A."/>
            <person name="Mcquiston J.R."/>
            <person name="Henderson D.K."/>
            <person name="Lau A.F."/>
            <person name="Palmore T.N."/>
            <person name="Segre J.A."/>
        </authorList>
    </citation>
    <scope>NUCLEOTIDE SEQUENCE [LARGE SCALE GENOMIC DNA]</scope>
    <source>
        <strain evidence="2 3">SK-NIH.Env6_1116</strain>
    </source>
</reference>
<evidence type="ECO:0000256" key="1">
    <source>
        <dbReference type="SAM" id="SignalP"/>
    </source>
</evidence>
<dbReference type="AlphaFoldDB" id="A0A430C9E9"/>
<dbReference type="Proteomes" id="UP000287401">
    <property type="component" value="Unassembled WGS sequence"/>
</dbReference>
<proteinExistence type="predicted"/>
<keyword evidence="1" id="KW-0732">Signal</keyword>
<gene>
    <name evidence="2" type="ORF">DAH51_03255</name>
</gene>
<name>A0A430C9E9_SPHYA</name>